<keyword evidence="6" id="KW-1185">Reference proteome</keyword>
<accession>A0A2G2Y831</accession>
<keyword evidence="3" id="KW-0539">Nucleus</keyword>
<dbReference type="GO" id="GO:0003677">
    <property type="term" value="F:DNA binding"/>
    <property type="evidence" value="ECO:0007669"/>
    <property type="project" value="InterPro"/>
</dbReference>
<dbReference type="Pfam" id="PF03859">
    <property type="entry name" value="CG-1"/>
    <property type="match status" value="1"/>
</dbReference>
<evidence type="ECO:0000256" key="3">
    <source>
        <dbReference type="ARBA" id="ARBA00023242"/>
    </source>
</evidence>
<dbReference type="GO" id="GO:0005634">
    <property type="term" value="C:nucleus"/>
    <property type="evidence" value="ECO:0007669"/>
    <property type="project" value="UniProtKB-SubCell"/>
</dbReference>
<dbReference type="PANTHER" id="PTHR23335">
    <property type="entry name" value="CALMODULIN-BINDING TRANSCRIPTION ACTIVATOR CAMTA"/>
    <property type="match status" value="1"/>
</dbReference>
<evidence type="ECO:0000256" key="2">
    <source>
        <dbReference type="ARBA" id="ARBA00023163"/>
    </source>
</evidence>
<dbReference type="OMA" id="NVEAINC"/>
<organism evidence="5 6">
    <name type="scientific">Capsicum annuum</name>
    <name type="common">Capsicum pepper</name>
    <dbReference type="NCBI Taxonomy" id="4072"/>
    <lineage>
        <taxon>Eukaryota</taxon>
        <taxon>Viridiplantae</taxon>
        <taxon>Streptophyta</taxon>
        <taxon>Embryophyta</taxon>
        <taxon>Tracheophyta</taxon>
        <taxon>Spermatophyta</taxon>
        <taxon>Magnoliopsida</taxon>
        <taxon>eudicotyledons</taxon>
        <taxon>Gunneridae</taxon>
        <taxon>Pentapetalae</taxon>
        <taxon>asterids</taxon>
        <taxon>lamiids</taxon>
        <taxon>Solanales</taxon>
        <taxon>Solanaceae</taxon>
        <taxon>Solanoideae</taxon>
        <taxon>Capsiceae</taxon>
        <taxon>Capsicum</taxon>
    </lineage>
</organism>
<dbReference type="PROSITE" id="PS51437">
    <property type="entry name" value="CG_1"/>
    <property type="match status" value="1"/>
</dbReference>
<proteinExistence type="predicted"/>
<feature type="domain" description="CG-1" evidence="4">
    <location>
        <begin position="35"/>
        <end position="142"/>
    </location>
</feature>
<keyword evidence="2" id="KW-0804">Transcription</keyword>
<dbReference type="Gramene" id="PHT65926">
    <property type="protein sequence ID" value="PHT65926"/>
    <property type="gene ID" value="T459_30351"/>
</dbReference>
<dbReference type="AlphaFoldDB" id="A0A2G2Y831"/>
<dbReference type="InterPro" id="IPR005559">
    <property type="entry name" value="CG-1_dom"/>
</dbReference>
<evidence type="ECO:0000313" key="5">
    <source>
        <dbReference type="EMBL" id="PHT65926.1"/>
    </source>
</evidence>
<name>A0A2G2Y831_CAPAN</name>
<comment type="caution">
    <text evidence="5">The sequence shown here is derived from an EMBL/GenBank/DDBJ whole genome shotgun (WGS) entry which is preliminary data.</text>
</comment>
<reference evidence="5 6" key="2">
    <citation type="journal article" date="2017" name="Genome Biol.">
        <title>New reference genome sequences of hot pepper reveal the massive evolution of plant disease-resistance genes by retroduplication.</title>
        <authorList>
            <person name="Kim S."/>
            <person name="Park J."/>
            <person name="Yeom S.I."/>
            <person name="Kim Y.M."/>
            <person name="Seo E."/>
            <person name="Kim K.T."/>
            <person name="Kim M.S."/>
            <person name="Lee J.M."/>
            <person name="Cheong K."/>
            <person name="Shin H.S."/>
            <person name="Kim S.B."/>
            <person name="Han K."/>
            <person name="Lee J."/>
            <person name="Park M."/>
            <person name="Lee H.A."/>
            <person name="Lee H.Y."/>
            <person name="Lee Y."/>
            <person name="Oh S."/>
            <person name="Lee J.H."/>
            <person name="Choi E."/>
            <person name="Choi E."/>
            <person name="Lee S.E."/>
            <person name="Jeon J."/>
            <person name="Kim H."/>
            <person name="Choi G."/>
            <person name="Song H."/>
            <person name="Lee J."/>
            <person name="Lee S.C."/>
            <person name="Kwon J.K."/>
            <person name="Lee H.Y."/>
            <person name="Koo N."/>
            <person name="Hong Y."/>
            <person name="Kim R.W."/>
            <person name="Kang W.H."/>
            <person name="Huh J.H."/>
            <person name="Kang B.C."/>
            <person name="Yang T.J."/>
            <person name="Lee Y.H."/>
            <person name="Bennetzen J.L."/>
            <person name="Choi D."/>
        </authorList>
    </citation>
    <scope>NUCLEOTIDE SEQUENCE [LARGE SCALE GENOMIC DNA]</scope>
    <source>
        <strain evidence="6">cv. CM334</strain>
    </source>
</reference>
<dbReference type="EMBL" id="AYRZ02000012">
    <property type="protein sequence ID" value="PHT65926.1"/>
    <property type="molecule type" value="Genomic_DNA"/>
</dbReference>
<reference evidence="5 6" key="1">
    <citation type="journal article" date="2014" name="Nat. Genet.">
        <title>Genome sequence of the hot pepper provides insights into the evolution of pungency in Capsicum species.</title>
        <authorList>
            <person name="Kim S."/>
            <person name="Park M."/>
            <person name="Yeom S.I."/>
            <person name="Kim Y.M."/>
            <person name="Lee J.M."/>
            <person name="Lee H.A."/>
            <person name="Seo E."/>
            <person name="Choi J."/>
            <person name="Cheong K."/>
            <person name="Kim K.T."/>
            <person name="Jung K."/>
            <person name="Lee G.W."/>
            <person name="Oh S.K."/>
            <person name="Bae C."/>
            <person name="Kim S.B."/>
            <person name="Lee H.Y."/>
            <person name="Kim S.Y."/>
            <person name="Kim M.S."/>
            <person name="Kang B.C."/>
            <person name="Jo Y.D."/>
            <person name="Yang H.B."/>
            <person name="Jeong H.J."/>
            <person name="Kang W.H."/>
            <person name="Kwon J.K."/>
            <person name="Shin C."/>
            <person name="Lim J.Y."/>
            <person name="Park J.H."/>
            <person name="Huh J.H."/>
            <person name="Kim J.S."/>
            <person name="Kim B.D."/>
            <person name="Cohen O."/>
            <person name="Paran I."/>
            <person name="Suh M.C."/>
            <person name="Lee S.B."/>
            <person name="Kim Y.K."/>
            <person name="Shin Y."/>
            <person name="Noh S.J."/>
            <person name="Park J."/>
            <person name="Seo Y.S."/>
            <person name="Kwon S.Y."/>
            <person name="Kim H.A."/>
            <person name="Park J.M."/>
            <person name="Kim H.J."/>
            <person name="Choi S.B."/>
            <person name="Bosland P.W."/>
            <person name="Reeves G."/>
            <person name="Jo S.H."/>
            <person name="Lee B.W."/>
            <person name="Cho H.T."/>
            <person name="Choi H.S."/>
            <person name="Lee M.S."/>
            <person name="Yu Y."/>
            <person name="Do Choi Y."/>
            <person name="Park B.S."/>
            <person name="van Deynze A."/>
            <person name="Ashrafi H."/>
            <person name="Hill T."/>
            <person name="Kim W.T."/>
            <person name="Pai H.S."/>
            <person name="Ahn H.K."/>
            <person name="Yeam I."/>
            <person name="Giovannoni J.J."/>
            <person name="Rose J.K."/>
            <person name="Sorensen I."/>
            <person name="Lee S.J."/>
            <person name="Kim R.W."/>
            <person name="Choi I.Y."/>
            <person name="Choi B.S."/>
            <person name="Lim J.S."/>
            <person name="Lee Y.H."/>
            <person name="Choi D."/>
        </authorList>
    </citation>
    <scope>NUCLEOTIDE SEQUENCE [LARGE SCALE GENOMIC DNA]</scope>
    <source>
        <strain evidence="6">cv. CM334</strain>
    </source>
</reference>
<dbReference type="SMART" id="SM01076">
    <property type="entry name" value="CG-1"/>
    <property type="match status" value="1"/>
</dbReference>
<evidence type="ECO:0000313" key="6">
    <source>
        <dbReference type="Proteomes" id="UP000222542"/>
    </source>
</evidence>
<evidence type="ECO:0000259" key="4">
    <source>
        <dbReference type="PROSITE" id="PS51437"/>
    </source>
</evidence>
<protein>
    <recommendedName>
        <fullName evidence="4">CG-1 domain-containing protein</fullName>
    </recommendedName>
</protein>
<dbReference type="Proteomes" id="UP000222542">
    <property type="component" value="Unassembled WGS sequence"/>
</dbReference>
<comment type="subcellular location">
    <subcellularLocation>
        <location evidence="1">Nucleus</location>
    </subcellularLocation>
</comment>
<gene>
    <name evidence="5" type="ORF">T459_30351</name>
</gene>
<sequence>MVSLVVLEEEMDDDMIKELEDWLVLREVSLLNADIEQILLEAQHRWLRPAEVCEILRNYQKFRIAPEPPNRPPSGSLFLFDRKVLRYFRKDGHSWRKKKDGKTVKEAHERLKAGSIDVLHCYYAHGEENENFQRRSYWMLEE</sequence>
<dbReference type="PANTHER" id="PTHR23335:SF29">
    <property type="entry name" value="CALMODULIN-BINDING TRANSCRIPTION ACTIVATOR 1"/>
    <property type="match status" value="1"/>
</dbReference>
<evidence type="ECO:0000256" key="1">
    <source>
        <dbReference type="ARBA" id="ARBA00004123"/>
    </source>
</evidence>